<dbReference type="PANTHER" id="PTHR45632">
    <property type="entry name" value="LD33804P"/>
    <property type="match status" value="1"/>
</dbReference>
<accession>E4XRK2</accession>
<evidence type="ECO:0000256" key="2">
    <source>
        <dbReference type="ARBA" id="ARBA00022737"/>
    </source>
</evidence>
<dbReference type="CDD" id="cd14733">
    <property type="entry name" value="BACK"/>
    <property type="match status" value="1"/>
</dbReference>
<reference evidence="4" key="1">
    <citation type="journal article" date="2010" name="Science">
        <title>Plasticity of animal genome architecture unmasked by rapid evolution of a pelagic tunicate.</title>
        <authorList>
            <person name="Denoeud F."/>
            <person name="Henriet S."/>
            <person name="Mungpakdee S."/>
            <person name="Aury J.M."/>
            <person name="Da Silva C."/>
            <person name="Brinkmann H."/>
            <person name="Mikhaleva J."/>
            <person name="Olsen L.C."/>
            <person name="Jubin C."/>
            <person name="Canestro C."/>
            <person name="Bouquet J.M."/>
            <person name="Danks G."/>
            <person name="Poulain J."/>
            <person name="Campsteijn C."/>
            <person name="Adamski M."/>
            <person name="Cross I."/>
            <person name="Yadetie F."/>
            <person name="Muffato M."/>
            <person name="Louis A."/>
            <person name="Butcher S."/>
            <person name="Tsagkogeorga G."/>
            <person name="Konrad A."/>
            <person name="Singh S."/>
            <person name="Jensen M.F."/>
            <person name="Cong E.H."/>
            <person name="Eikeseth-Otteraa H."/>
            <person name="Noel B."/>
            <person name="Anthouard V."/>
            <person name="Porcel B.M."/>
            <person name="Kachouri-Lafond R."/>
            <person name="Nishino A."/>
            <person name="Ugolini M."/>
            <person name="Chourrout P."/>
            <person name="Nishida H."/>
            <person name="Aasland R."/>
            <person name="Huzurbazar S."/>
            <person name="Westhof E."/>
            <person name="Delsuc F."/>
            <person name="Lehrach H."/>
            <person name="Reinhardt R."/>
            <person name="Weissenbach J."/>
            <person name="Roy S.W."/>
            <person name="Artiguenave F."/>
            <person name="Postlethwait J.H."/>
            <person name="Manak J.R."/>
            <person name="Thompson E.M."/>
            <person name="Jaillon O."/>
            <person name="Du Pasquier L."/>
            <person name="Boudinot P."/>
            <person name="Liberles D.A."/>
            <person name="Volff J.N."/>
            <person name="Philippe H."/>
            <person name="Lenhard B."/>
            <person name="Roest Crollius H."/>
            <person name="Wincker P."/>
            <person name="Chourrout D."/>
        </authorList>
    </citation>
    <scope>NUCLEOTIDE SEQUENCE [LARGE SCALE GENOMIC DNA]</scope>
</reference>
<organism evidence="4">
    <name type="scientific">Oikopleura dioica</name>
    <name type="common">Tunicate</name>
    <dbReference type="NCBI Taxonomy" id="34765"/>
    <lineage>
        <taxon>Eukaryota</taxon>
        <taxon>Metazoa</taxon>
        <taxon>Chordata</taxon>
        <taxon>Tunicata</taxon>
        <taxon>Appendicularia</taxon>
        <taxon>Copelata</taxon>
        <taxon>Oikopleuridae</taxon>
        <taxon>Oikopleura</taxon>
    </lineage>
</organism>
<dbReference type="EMBL" id="FN653119">
    <property type="protein sequence ID" value="CBY12418.1"/>
    <property type="molecule type" value="Genomic_DNA"/>
</dbReference>
<dbReference type="InterPro" id="IPR011705">
    <property type="entry name" value="BACK"/>
</dbReference>
<gene>
    <name evidence="4" type="ORF">GSOID_T00001787001</name>
</gene>
<evidence type="ECO:0000313" key="5">
    <source>
        <dbReference type="Proteomes" id="UP000001307"/>
    </source>
</evidence>
<keyword evidence="5" id="KW-1185">Reference proteome</keyword>
<keyword evidence="2" id="KW-0677">Repeat</keyword>
<protein>
    <recommendedName>
        <fullName evidence="3">BACK domain-containing protein</fullName>
    </recommendedName>
</protein>
<dbReference type="AlphaFoldDB" id="E4XRK2"/>
<evidence type="ECO:0000259" key="3">
    <source>
        <dbReference type="Pfam" id="PF07707"/>
    </source>
</evidence>
<dbReference type="PANTHER" id="PTHR45632:SF3">
    <property type="entry name" value="KELCH-LIKE PROTEIN 32"/>
    <property type="match status" value="1"/>
</dbReference>
<keyword evidence="1" id="KW-0880">Kelch repeat</keyword>
<evidence type="ECO:0000313" key="4">
    <source>
        <dbReference type="EMBL" id="CBY12418.1"/>
    </source>
</evidence>
<evidence type="ECO:0000256" key="1">
    <source>
        <dbReference type="ARBA" id="ARBA00022441"/>
    </source>
</evidence>
<feature type="domain" description="BACK" evidence="3">
    <location>
        <begin position="40"/>
        <end position="128"/>
    </location>
</feature>
<dbReference type="Pfam" id="PF07707">
    <property type="entry name" value="BACK"/>
    <property type="match status" value="1"/>
</dbReference>
<dbReference type="Gene3D" id="1.25.40.420">
    <property type="match status" value="1"/>
</dbReference>
<sequence>MIPDLFLAAHFLHCHDFLDALTEKVFDLVQQCASFSPILFLFGEEMMLDDLTKAAFDAMKRDPLSAASSEDFTRLPFELLEELIAKNYDCKEADMLKAALLWVKGNFLSPVDAVDLLRLFRPALISKREWERLDFSGEFTEYLFELREEFNAYNSNLAVQPLIQKPRTRLRCEERLSVQVEGIVCQTPVRMRREHLIDAMSDATIDREHRHLIDPAHVVLEFNGFIYVLGEYRAKNRYIDEKP</sequence>
<dbReference type="InParanoid" id="E4XRK2"/>
<name>E4XRK2_OIKDI</name>
<dbReference type="Proteomes" id="UP000001307">
    <property type="component" value="Unassembled WGS sequence"/>
</dbReference>
<proteinExistence type="predicted"/>